<dbReference type="InParanoid" id="A0C4V2"/>
<dbReference type="RefSeq" id="XP_001433216.1">
    <property type="nucleotide sequence ID" value="XM_001433179.1"/>
</dbReference>
<reference evidence="1 2" key="1">
    <citation type="journal article" date="2006" name="Nature">
        <title>Global trends of whole-genome duplications revealed by the ciliate Paramecium tetraurelia.</title>
        <authorList>
            <consortium name="Genoscope"/>
            <person name="Aury J.-M."/>
            <person name="Jaillon O."/>
            <person name="Duret L."/>
            <person name="Noel B."/>
            <person name="Jubin C."/>
            <person name="Porcel B.M."/>
            <person name="Segurens B."/>
            <person name="Daubin V."/>
            <person name="Anthouard V."/>
            <person name="Aiach N."/>
            <person name="Arnaiz O."/>
            <person name="Billaut A."/>
            <person name="Beisson J."/>
            <person name="Blanc I."/>
            <person name="Bouhouche K."/>
            <person name="Camara F."/>
            <person name="Duharcourt S."/>
            <person name="Guigo R."/>
            <person name="Gogendeau D."/>
            <person name="Katinka M."/>
            <person name="Keller A.-M."/>
            <person name="Kissmehl R."/>
            <person name="Klotz C."/>
            <person name="Koll F."/>
            <person name="Le Moue A."/>
            <person name="Lepere C."/>
            <person name="Malinsky S."/>
            <person name="Nowacki M."/>
            <person name="Nowak J.K."/>
            <person name="Plattner H."/>
            <person name="Poulain J."/>
            <person name="Ruiz F."/>
            <person name="Serrano V."/>
            <person name="Zagulski M."/>
            <person name="Dessen P."/>
            <person name="Betermier M."/>
            <person name="Weissenbach J."/>
            <person name="Scarpelli C."/>
            <person name="Schachter V."/>
            <person name="Sperling L."/>
            <person name="Meyer E."/>
            <person name="Cohen J."/>
            <person name="Wincker P."/>
        </authorList>
    </citation>
    <scope>NUCLEOTIDE SEQUENCE [LARGE SCALE GENOMIC DNA]</scope>
    <source>
        <strain evidence="1 2">Stock d4-2</strain>
    </source>
</reference>
<dbReference type="HOGENOM" id="CLU_1681307_0_0_1"/>
<keyword evidence="2" id="KW-1185">Reference proteome</keyword>
<gene>
    <name evidence="1" type="ORF">GSPATT00006318001</name>
</gene>
<dbReference type="EMBL" id="CT868041">
    <property type="protein sequence ID" value="CAK65819.1"/>
    <property type="molecule type" value="Genomic_DNA"/>
</dbReference>
<dbReference type="AlphaFoldDB" id="A0C4V2"/>
<dbReference type="Proteomes" id="UP000000600">
    <property type="component" value="Unassembled WGS sequence"/>
</dbReference>
<proteinExistence type="predicted"/>
<organism evidence="1 2">
    <name type="scientific">Paramecium tetraurelia</name>
    <dbReference type="NCBI Taxonomy" id="5888"/>
    <lineage>
        <taxon>Eukaryota</taxon>
        <taxon>Sar</taxon>
        <taxon>Alveolata</taxon>
        <taxon>Ciliophora</taxon>
        <taxon>Intramacronucleata</taxon>
        <taxon>Oligohymenophorea</taxon>
        <taxon>Peniculida</taxon>
        <taxon>Parameciidae</taxon>
        <taxon>Paramecium</taxon>
    </lineage>
</organism>
<evidence type="ECO:0000313" key="2">
    <source>
        <dbReference type="Proteomes" id="UP000000600"/>
    </source>
</evidence>
<evidence type="ECO:0000313" key="1">
    <source>
        <dbReference type="EMBL" id="CAK65819.1"/>
    </source>
</evidence>
<sequence>MKNNTIRKCFYFNNDDVRKDIKMYCEDIMFYSVALLEFFYDKKGEFSPEELNENFPDLRNKPLLDSVRELWLALQGRLHTFSVHLRFNDRISRLTQSIVRPIFMEEAELVLQQRQKYGCLNSSLSILENLPLPNLEHSQYTIDNDETRDSENDLSQF</sequence>
<dbReference type="KEGG" id="ptm:GSPATT00006318001"/>
<protein>
    <submittedName>
        <fullName evidence="1">Uncharacterized protein</fullName>
    </submittedName>
</protein>
<accession>A0C4V2</accession>
<name>A0C4V2_PARTE</name>
<dbReference type="GeneID" id="5019001"/>